<dbReference type="SMART" id="SM00382">
    <property type="entry name" value="AAA"/>
    <property type="match status" value="1"/>
</dbReference>
<feature type="compositionally biased region" description="Polar residues" evidence="1">
    <location>
        <begin position="169"/>
        <end position="184"/>
    </location>
</feature>
<dbReference type="Pfam" id="PF23232">
    <property type="entry name" value="AAA_lid_13"/>
    <property type="match status" value="1"/>
</dbReference>
<sequence>MTEAASEAGGTSGALPPKEGDISTTDKTTINKEQETEIPGAGSDAIHDPEKPHGKEKDGSDSSPEDGPKKEVKGNDGGGKKDEEEKSVAEEENVISVLPVKNKPEEAYQEPGRPFRRFKESLSEYHKRLWKVEVERTDMVAWRKRDLWLSPTYPLPIIEVFYHRKPDDSSQPPDAANTTESVANEANEDTDELFRRSKNVHRIAIHSEQIIEELDMILGVSTIRYPLAISPPYKYLVCTYPGIPARLAKLREEIEVANGKIDEKKSQLPKEVVENESADKTSEDSPISPKTDVKEPSLVAPKGDEGSDDDSASESDSAPDIKIKDQIKAETEQRDLLEDRYSHLKLLYDFVSKELAFVFEFRKKIVEGTLTKIRFDDLWHLFMPGERIFSDENGFKQLYTVYSVTGGLPLLRRPNAQEITYMDQLRDKVRYWAPPPAPFEKDEEEHIEQLLRGESPSKDSWTPLKIDCYYVAFDGEYCGPVDQSRKIAPYTGEIDIVDLPFFPLRFHPEHQILLRDLESRGRKVLFSSGHKSYEGYTLAMKRTDSRVEVQSDVYIDFQAYYNDVPDKKPRVGRLLRTRQDFALVEESSYQFFIPLSGHEIDTMLSDEYLTKNRKSLERVKPVEDKLDAEYLRLLPHYALGYIFQLRRWEYLDIDLVKDIDQESAEARAAGFNDLVIPKRYRDLLVALVDSHVSGLDRGKAKSKKTPTQVDLVRGKGQGLIVLLHGPPGSGKTSTAETIAAYTRRPLYSITCGDLGTQAVLVEANLLTHTKRADRWGCVLLLDEADVFLARRDWNNMERNALVSIFLRQLEYYGGILFLTTNRLGGIDEAFKSRIHISLRYPSIDLTSTRQMWTNIMKRLEKDNKETDVKVLFDEESLLEFAQTHFEKCKKEGVTWNGRQIRNAFQTALALGHYDRLSKIKEAGLTVEEAMASGKKKWRSVKLTKANFQKVARTSKEFEEYIAAVRGQDDKNAIDDELRRDDYDAERPKARKSYSKAQKGKKAVRKEQVSSEDEEDEDEDEQDSEELGDEDDDDSD</sequence>
<evidence type="ECO:0000256" key="1">
    <source>
        <dbReference type="SAM" id="MobiDB-lite"/>
    </source>
</evidence>
<feature type="compositionally biased region" description="Basic and acidic residues" evidence="1">
    <location>
        <begin position="45"/>
        <end position="89"/>
    </location>
</feature>
<keyword evidence="4" id="KW-1185">Reference proteome</keyword>
<reference evidence="3" key="1">
    <citation type="submission" date="2023-01" db="EMBL/GenBank/DDBJ databases">
        <authorList>
            <person name="Van Ghelder C."/>
            <person name="Rancurel C."/>
        </authorList>
    </citation>
    <scope>NUCLEOTIDE SEQUENCE</scope>
    <source>
        <strain evidence="3">CNCM I-4278</strain>
    </source>
</reference>
<feature type="region of interest" description="Disordered" evidence="1">
    <location>
        <begin position="266"/>
        <end position="325"/>
    </location>
</feature>
<dbReference type="InterPro" id="IPR056599">
    <property type="entry name" value="AAA_lid_fung"/>
</dbReference>
<protein>
    <recommendedName>
        <fullName evidence="2">AAA+ ATPase domain-containing protein</fullName>
    </recommendedName>
</protein>
<feature type="compositionally biased region" description="Basic residues" evidence="1">
    <location>
        <begin position="988"/>
        <end position="1003"/>
    </location>
</feature>
<dbReference type="SUPFAM" id="SSF52540">
    <property type="entry name" value="P-loop containing nucleoside triphosphate hydrolases"/>
    <property type="match status" value="1"/>
</dbReference>
<dbReference type="PANTHER" id="PTHR46411:SF2">
    <property type="entry name" value="AAA+ ATPASE DOMAIN-CONTAINING PROTEIN"/>
    <property type="match status" value="1"/>
</dbReference>
<dbReference type="Proteomes" id="UP001152607">
    <property type="component" value="Unassembled WGS sequence"/>
</dbReference>
<feature type="region of interest" description="Disordered" evidence="1">
    <location>
        <begin position="166"/>
        <end position="190"/>
    </location>
</feature>
<feature type="region of interest" description="Disordered" evidence="1">
    <location>
        <begin position="972"/>
        <end position="1035"/>
    </location>
</feature>
<name>A0A9W4XKG8_9PLEO</name>
<dbReference type="PANTHER" id="PTHR46411">
    <property type="entry name" value="FAMILY ATPASE, PUTATIVE-RELATED"/>
    <property type="match status" value="1"/>
</dbReference>
<dbReference type="OrthoDB" id="10042665at2759"/>
<dbReference type="CDD" id="cd19481">
    <property type="entry name" value="RecA-like_protease"/>
    <property type="match status" value="1"/>
</dbReference>
<dbReference type="InterPro" id="IPR003593">
    <property type="entry name" value="AAA+_ATPase"/>
</dbReference>
<dbReference type="InterPro" id="IPR054289">
    <property type="entry name" value="DUF7025"/>
</dbReference>
<evidence type="ECO:0000259" key="2">
    <source>
        <dbReference type="SMART" id="SM00382"/>
    </source>
</evidence>
<dbReference type="Pfam" id="PF00004">
    <property type="entry name" value="AAA"/>
    <property type="match status" value="1"/>
</dbReference>
<gene>
    <name evidence="3" type="ORF">PDIGIT_LOCUS8348</name>
</gene>
<comment type="caution">
    <text evidence="3">The sequence shown here is derived from an EMBL/GenBank/DDBJ whole genome shotgun (WGS) entry which is preliminary data.</text>
</comment>
<organism evidence="3 4">
    <name type="scientific">Periconia digitata</name>
    <dbReference type="NCBI Taxonomy" id="1303443"/>
    <lineage>
        <taxon>Eukaryota</taxon>
        <taxon>Fungi</taxon>
        <taxon>Dikarya</taxon>
        <taxon>Ascomycota</taxon>
        <taxon>Pezizomycotina</taxon>
        <taxon>Dothideomycetes</taxon>
        <taxon>Pleosporomycetidae</taxon>
        <taxon>Pleosporales</taxon>
        <taxon>Massarineae</taxon>
        <taxon>Periconiaceae</taxon>
        <taxon>Periconia</taxon>
    </lineage>
</organism>
<proteinExistence type="predicted"/>
<evidence type="ECO:0000313" key="3">
    <source>
        <dbReference type="EMBL" id="CAI6335269.1"/>
    </source>
</evidence>
<dbReference type="EMBL" id="CAOQHR010000005">
    <property type="protein sequence ID" value="CAI6335269.1"/>
    <property type="molecule type" value="Genomic_DNA"/>
</dbReference>
<dbReference type="InterPro" id="IPR027417">
    <property type="entry name" value="P-loop_NTPase"/>
</dbReference>
<evidence type="ECO:0000313" key="4">
    <source>
        <dbReference type="Proteomes" id="UP001152607"/>
    </source>
</evidence>
<feature type="compositionally biased region" description="Acidic residues" evidence="1">
    <location>
        <begin position="1009"/>
        <end position="1035"/>
    </location>
</feature>
<dbReference type="Gene3D" id="3.40.50.300">
    <property type="entry name" value="P-loop containing nucleotide triphosphate hydrolases"/>
    <property type="match status" value="1"/>
</dbReference>
<dbReference type="Pfam" id="PF22942">
    <property type="entry name" value="DUF7025"/>
    <property type="match status" value="1"/>
</dbReference>
<accession>A0A9W4XKG8</accession>
<dbReference type="GO" id="GO:0005524">
    <property type="term" value="F:ATP binding"/>
    <property type="evidence" value="ECO:0007669"/>
    <property type="project" value="InterPro"/>
</dbReference>
<feature type="compositionally biased region" description="Basic and acidic residues" evidence="1">
    <location>
        <begin position="266"/>
        <end position="283"/>
    </location>
</feature>
<feature type="region of interest" description="Disordered" evidence="1">
    <location>
        <begin position="1"/>
        <end position="110"/>
    </location>
</feature>
<feature type="compositionally biased region" description="Basic and acidic residues" evidence="1">
    <location>
        <begin position="972"/>
        <end position="987"/>
    </location>
</feature>
<dbReference type="GO" id="GO:0016887">
    <property type="term" value="F:ATP hydrolysis activity"/>
    <property type="evidence" value="ECO:0007669"/>
    <property type="project" value="InterPro"/>
</dbReference>
<feature type="domain" description="AAA+ ATPase" evidence="2">
    <location>
        <begin position="717"/>
        <end position="842"/>
    </location>
</feature>
<dbReference type="InterPro" id="IPR003959">
    <property type="entry name" value="ATPase_AAA_core"/>
</dbReference>
<dbReference type="AlphaFoldDB" id="A0A9W4XKG8"/>